<proteinExistence type="predicted"/>
<evidence type="ECO:0000313" key="2">
    <source>
        <dbReference type="Proteomes" id="UP000199296"/>
    </source>
</evidence>
<gene>
    <name evidence="1" type="ORF">SAMN04488027_1234</name>
</gene>
<dbReference type="SUPFAM" id="SSF158446">
    <property type="entry name" value="IVS-encoded protein-like"/>
    <property type="match status" value="1"/>
</dbReference>
<dbReference type="CDD" id="cd16377">
    <property type="entry name" value="23S_rRNA_IVP_like"/>
    <property type="match status" value="1"/>
</dbReference>
<protein>
    <submittedName>
        <fullName evidence="1">Four helix bundle protein</fullName>
    </submittedName>
</protein>
<evidence type="ECO:0000313" key="1">
    <source>
        <dbReference type="EMBL" id="SDH06626.1"/>
    </source>
</evidence>
<dbReference type="STRING" id="470826.SAMN04488027_1234"/>
<dbReference type="InterPro" id="IPR012657">
    <property type="entry name" value="23S_rRNA-intervening_sequence"/>
</dbReference>
<dbReference type="Gene3D" id="1.20.1440.60">
    <property type="entry name" value="23S rRNA-intervening sequence"/>
    <property type="match status" value="1"/>
</dbReference>
<dbReference type="Pfam" id="PF05635">
    <property type="entry name" value="23S_rRNA_IVP"/>
    <property type="match status" value="1"/>
</dbReference>
<dbReference type="Proteomes" id="UP000199296">
    <property type="component" value="Unassembled WGS sequence"/>
</dbReference>
<dbReference type="InterPro" id="IPR036583">
    <property type="entry name" value="23S_rRNA_IVS_sf"/>
</dbReference>
<reference evidence="1 2" key="1">
    <citation type="submission" date="2016-10" db="EMBL/GenBank/DDBJ databases">
        <authorList>
            <person name="de Groot N.N."/>
        </authorList>
    </citation>
    <scope>NUCLEOTIDE SEQUENCE [LARGE SCALE GENOMIC DNA]</scope>
    <source>
        <strain evidence="1 2">DSM 19803</strain>
    </source>
</reference>
<keyword evidence="2" id="KW-1185">Reference proteome</keyword>
<name>A0A1G7ZDK3_9FLAO</name>
<organism evidence="1 2">
    <name type="scientific">Psychroflexus sediminis</name>
    <dbReference type="NCBI Taxonomy" id="470826"/>
    <lineage>
        <taxon>Bacteria</taxon>
        <taxon>Pseudomonadati</taxon>
        <taxon>Bacteroidota</taxon>
        <taxon>Flavobacteriia</taxon>
        <taxon>Flavobacteriales</taxon>
        <taxon>Flavobacteriaceae</taxon>
        <taxon>Psychroflexus</taxon>
    </lineage>
</organism>
<sequence>MDHKELDVWKQAMKLTSMAYNLADQLPREENFILKSQFLRSAISIPSNISEGAGRDSDKELLRFLAISLGSLAELETQYLIAVEQNYFKNSITFEEQIMNTRKLIFGFRNYIKRKNITSD</sequence>
<dbReference type="PANTHER" id="PTHR38471:SF2">
    <property type="entry name" value="FOUR HELIX BUNDLE PROTEIN"/>
    <property type="match status" value="1"/>
</dbReference>
<dbReference type="NCBIfam" id="TIGR02436">
    <property type="entry name" value="four helix bundle protein"/>
    <property type="match status" value="1"/>
</dbReference>
<dbReference type="RefSeq" id="WP_093370353.1">
    <property type="nucleotide sequence ID" value="NZ_FNCW01000023.1"/>
</dbReference>
<dbReference type="PANTHER" id="PTHR38471">
    <property type="entry name" value="FOUR HELIX BUNDLE PROTEIN"/>
    <property type="match status" value="1"/>
</dbReference>
<dbReference type="EMBL" id="FNCW01000023">
    <property type="protein sequence ID" value="SDH06626.1"/>
    <property type="molecule type" value="Genomic_DNA"/>
</dbReference>
<accession>A0A1G7ZDK3</accession>
<dbReference type="AlphaFoldDB" id="A0A1G7ZDK3"/>
<dbReference type="OrthoDB" id="9811959at2"/>